<gene>
    <name evidence="1" type="ORF">CD29_20045</name>
</gene>
<sequence>MQGTAEAAVAMSDAQLFQQARGAQVQGAIALAAGLVAQGAGQPGFAGTGRAGQQQVVLLADPVATGQGGDQTLVQGASGAAVEIFQAGVGVLELGLLAQPYQALVVTPGQFAVEQ</sequence>
<keyword evidence="2" id="KW-1185">Reference proteome</keyword>
<dbReference type="eggNOG" id="ENOG5030BYR">
    <property type="taxonomic scope" value="Bacteria"/>
</dbReference>
<dbReference type="AlphaFoldDB" id="A0A0A3HT81"/>
<name>A0A0A3HT81_9BACL</name>
<accession>A0A0A3HT81</accession>
<dbReference type="Proteomes" id="UP000030416">
    <property type="component" value="Unassembled WGS sequence"/>
</dbReference>
<reference evidence="1 2" key="1">
    <citation type="submission" date="2014-02" db="EMBL/GenBank/DDBJ databases">
        <title>Draft genome sequence of Lysinibacillus manganicus DSM 26584T.</title>
        <authorList>
            <person name="Zhang F."/>
            <person name="Wang G."/>
            <person name="Zhang L."/>
        </authorList>
    </citation>
    <scope>NUCLEOTIDE SEQUENCE [LARGE SCALE GENOMIC DNA]</scope>
    <source>
        <strain evidence="1 2">DSM 26584</strain>
    </source>
</reference>
<proteinExistence type="predicted"/>
<evidence type="ECO:0000313" key="2">
    <source>
        <dbReference type="Proteomes" id="UP000030416"/>
    </source>
</evidence>
<protein>
    <submittedName>
        <fullName evidence="1">Uncharacterized protein</fullName>
    </submittedName>
</protein>
<organism evidence="1 2">
    <name type="scientific">Ureibacillus manganicus DSM 26584</name>
    <dbReference type="NCBI Taxonomy" id="1384049"/>
    <lineage>
        <taxon>Bacteria</taxon>
        <taxon>Bacillati</taxon>
        <taxon>Bacillota</taxon>
        <taxon>Bacilli</taxon>
        <taxon>Bacillales</taxon>
        <taxon>Caryophanaceae</taxon>
        <taxon>Ureibacillus</taxon>
    </lineage>
</organism>
<dbReference type="EMBL" id="JPVN01000059">
    <property type="protein sequence ID" value="KGR73498.1"/>
    <property type="molecule type" value="Genomic_DNA"/>
</dbReference>
<comment type="caution">
    <text evidence="1">The sequence shown here is derived from an EMBL/GenBank/DDBJ whole genome shotgun (WGS) entry which is preliminary data.</text>
</comment>
<dbReference type="AntiFam" id="ANF00239">
    <property type="entry name" value="Shadow ORF (opposite y4bM)"/>
</dbReference>
<evidence type="ECO:0000313" key="1">
    <source>
        <dbReference type="EMBL" id="KGR73498.1"/>
    </source>
</evidence>